<protein>
    <submittedName>
        <fullName evidence="1">Uncharacterized protein</fullName>
    </submittedName>
</protein>
<evidence type="ECO:0000313" key="1">
    <source>
        <dbReference type="EMBL" id="SAL01953.1"/>
    </source>
</evidence>
<dbReference type="Proteomes" id="UP000054911">
    <property type="component" value="Unassembled WGS sequence"/>
</dbReference>
<dbReference type="CDD" id="cd07909">
    <property type="entry name" value="YciF"/>
    <property type="match status" value="1"/>
</dbReference>
<evidence type="ECO:0000313" key="2">
    <source>
        <dbReference type="Proteomes" id="UP000054911"/>
    </source>
</evidence>
<dbReference type="PANTHER" id="PTHR30565">
    <property type="entry name" value="PROTEIN YCIF"/>
    <property type="match status" value="1"/>
</dbReference>
<dbReference type="InterPro" id="IPR009078">
    <property type="entry name" value="Ferritin-like_SF"/>
</dbReference>
<dbReference type="Gene3D" id="1.20.1260.10">
    <property type="match status" value="1"/>
</dbReference>
<comment type="caution">
    <text evidence="1">The sequence shown here is derived from an EMBL/GenBank/DDBJ whole genome shotgun (WGS) entry which is preliminary data.</text>
</comment>
<dbReference type="PANTHER" id="PTHR30565:SF9">
    <property type="entry name" value="PROTEIN YCIF"/>
    <property type="match status" value="1"/>
</dbReference>
<dbReference type="InterPro" id="IPR012347">
    <property type="entry name" value="Ferritin-like"/>
</dbReference>
<dbReference type="Pfam" id="PF05974">
    <property type="entry name" value="DUF892"/>
    <property type="match status" value="1"/>
</dbReference>
<dbReference type="InterPro" id="IPR047114">
    <property type="entry name" value="YciF"/>
</dbReference>
<dbReference type="AlphaFoldDB" id="A0A158E598"/>
<dbReference type="InterPro" id="IPR010287">
    <property type="entry name" value="DUF892_YciF-like"/>
</dbReference>
<accession>A0A158E598</accession>
<dbReference type="OrthoDB" id="9795056at2"/>
<dbReference type="STRING" id="1777141.AWB80_08244"/>
<sequence>MASKTLQDLFIHSLSDVYSAEKQLTRALPKMARASKNANLRAAFETHLEETRGQIERIDQAVESCGIKLKRIKCVAMEGLVEEGQEQIEDFEEGPIRDAALIAAAQKVEHYEIATYGTLATLADQLGFKEASKLLLETLAEEKTTDEKLTQLAKLEVSKEAQAAAA</sequence>
<reference evidence="1" key="1">
    <citation type="submission" date="2016-01" db="EMBL/GenBank/DDBJ databases">
        <authorList>
            <person name="Peeters C."/>
        </authorList>
    </citation>
    <scope>NUCLEOTIDE SEQUENCE [LARGE SCALE GENOMIC DNA]</scope>
    <source>
        <strain evidence="1">LMG 29323</strain>
    </source>
</reference>
<organism evidence="1 2">
    <name type="scientific">Caballeronia pedi</name>
    <dbReference type="NCBI Taxonomy" id="1777141"/>
    <lineage>
        <taxon>Bacteria</taxon>
        <taxon>Pseudomonadati</taxon>
        <taxon>Pseudomonadota</taxon>
        <taxon>Betaproteobacteria</taxon>
        <taxon>Burkholderiales</taxon>
        <taxon>Burkholderiaceae</taxon>
        <taxon>Caballeronia</taxon>
    </lineage>
</organism>
<keyword evidence="2" id="KW-1185">Reference proteome</keyword>
<gene>
    <name evidence="1" type="ORF">AWB80_08244</name>
</gene>
<dbReference type="SUPFAM" id="SSF47240">
    <property type="entry name" value="Ferritin-like"/>
    <property type="match status" value="1"/>
</dbReference>
<dbReference type="RefSeq" id="WP_061180400.1">
    <property type="nucleotide sequence ID" value="NZ_FCOE02000072.1"/>
</dbReference>
<proteinExistence type="predicted"/>
<name>A0A158E598_9BURK</name>
<dbReference type="EMBL" id="FCOE02000072">
    <property type="protein sequence ID" value="SAL01953.1"/>
    <property type="molecule type" value="Genomic_DNA"/>
</dbReference>